<keyword evidence="2" id="KW-1185">Reference proteome</keyword>
<dbReference type="Proteomes" id="UP000799421">
    <property type="component" value="Unassembled WGS sequence"/>
</dbReference>
<reference evidence="1" key="1">
    <citation type="journal article" date="2020" name="Stud. Mycol.">
        <title>101 Dothideomycetes genomes: a test case for predicting lifestyles and emergence of pathogens.</title>
        <authorList>
            <person name="Haridas S."/>
            <person name="Albert R."/>
            <person name="Binder M."/>
            <person name="Bloem J."/>
            <person name="Labutti K."/>
            <person name="Salamov A."/>
            <person name="Andreopoulos B."/>
            <person name="Baker S."/>
            <person name="Barry K."/>
            <person name="Bills G."/>
            <person name="Bluhm B."/>
            <person name="Cannon C."/>
            <person name="Castanera R."/>
            <person name="Culley D."/>
            <person name="Daum C."/>
            <person name="Ezra D."/>
            <person name="Gonzalez J."/>
            <person name="Henrissat B."/>
            <person name="Kuo A."/>
            <person name="Liang C."/>
            <person name="Lipzen A."/>
            <person name="Lutzoni F."/>
            <person name="Magnuson J."/>
            <person name="Mondo S."/>
            <person name="Nolan M."/>
            <person name="Ohm R."/>
            <person name="Pangilinan J."/>
            <person name="Park H.-J."/>
            <person name="Ramirez L."/>
            <person name="Alfaro M."/>
            <person name="Sun H."/>
            <person name="Tritt A."/>
            <person name="Yoshinaga Y."/>
            <person name="Zwiers L.-H."/>
            <person name="Turgeon B."/>
            <person name="Goodwin S."/>
            <person name="Spatafora J."/>
            <person name="Crous P."/>
            <person name="Grigoriev I."/>
        </authorList>
    </citation>
    <scope>NUCLEOTIDE SEQUENCE</scope>
    <source>
        <strain evidence="1">CBS 480.64</strain>
    </source>
</reference>
<name>A0A6A7BR01_9PEZI</name>
<organism evidence="1 2">
    <name type="scientific">Piedraia hortae CBS 480.64</name>
    <dbReference type="NCBI Taxonomy" id="1314780"/>
    <lineage>
        <taxon>Eukaryota</taxon>
        <taxon>Fungi</taxon>
        <taxon>Dikarya</taxon>
        <taxon>Ascomycota</taxon>
        <taxon>Pezizomycotina</taxon>
        <taxon>Dothideomycetes</taxon>
        <taxon>Dothideomycetidae</taxon>
        <taxon>Capnodiales</taxon>
        <taxon>Piedraiaceae</taxon>
        <taxon>Piedraia</taxon>
    </lineage>
</organism>
<dbReference type="EMBL" id="MU006032">
    <property type="protein sequence ID" value="KAF2857673.1"/>
    <property type="molecule type" value="Genomic_DNA"/>
</dbReference>
<proteinExistence type="predicted"/>
<evidence type="ECO:0000313" key="1">
    <source>
        <dbReference type="EMBL" id="KAF2857673.1"/>
    </source>
</evidence>
<evidence type="ECO:0000313" key="2">
    <source>
        <dbReference type="Proteomes" id="UP000799421"/>
    </source>
</evidence>
<sequence>MVKMRTVIPWHSTAGKDSNETLTTDRGHALLWRCRSFSEGELFQNGDKAGKYRVQYVYANDKAYYFGTKHYKGGQKVGVNDNSGCDVMNEAERAAIPTTDKKGDSGSGRVFPWWFEGRLWCASLISLSLDGLGKPSFLVEF</sequence>
<accession>A0A6A7BR01</accession>
<gene>
    <name evidence="1" type="ORF">K470DRAFT_160823</name>
</gene>
<protein>
    <submittedName>
        <fullName evidence="1">Uncharacterized protein</fullName>
    </submittedName>
</protein>
<dbReference type="AlphaFoldDB" id="A0A6A7BR01"/>